<feature type="transmembrane region" description="Helical" evidence="8">
    <location>
        <begin position="81"/>
        <end position="103"/>
    </location>
</feature>
<dbReference type="PROSITE" id="PS50929">
    <property type="entry name" value="ABC_TM1F"/>
    <property type="match status" value="2"/>
</dbReference>
<gene>
    <name evidence="10" type="ORF">OLC1_LOCUS13179</name>
</gene>
<evidence type="ECO:0000313" key="11">
    <source>
        <dbReference type="Proteomes" id="UP001161247"/>
    </source>
</evidence>
<keyword evidence="3 8" id="KW-0812">Transmembrane</keyword>
<organism evidence="10 11">
    <name type="scientific">Oldenlandia corymbosa var. corymbosa</name>
    <dbReference type="NCBI Taxonomy" id="529605"/>
    <lineage>
        <taxon>Eukaryota</taxon>
        <taxon>Viridiplantae</taxon>
        <taxon>Streptophyta</taxon>
        <taxon>Embryophyta</taxon>
        <taxon>Tracheophyta</taxon>
        <taxon>Spermatophyta</taxon>
        <taxon>Magnoliopsida</taxon>
        <taxon>eudicotyledons</taxon>
        <taxon>Gunneridae</taxon>
        <taxon>Pentapetalae</taxon>
        <taxon>asterids</taxon>
        <taxon>lamiids</taxon>
        <taxon>Gentianales</taxon>
        <taxon>Rubiaceae</taxon>
        <taxon>Rubioideae</taxon>
        <taxon>Spermacoceae</taxon>
        <taxon>Hedyotis-Oldenlandia complex</taxon>
        <taxon>Oldenlandia</taxon>
    </lineage>
</organism>
<feature type="transmembrane region" description="Helical" evidence="8">
    <location>
        <begin position="249"/>
        <end position="268"/>
    </location>
</feature>
<feature type="transmembrane region" description="Helical" evidence="8">
    <location>
        <begin position="28"/>
        <end position="49"/>
    </location>
</feature>
<feature type="domain" description="ABC transmembrane type-1" evidence="9">
    <location>
        <begin position="31"/>
        <end position="300"/>
    </location>
</feature>
<dbReference type="GO" id="GO:0140359">
    <property type="term" value="F:ABC-type transporter activity"/>
    <property type="evidence" value="ECO:0007669"/>
    <property type="project" value="InterPro"/>
</dbReference>
<evidence type="ECO:0000256" key="2">
    <source>
        <dbReference type="ARBA" id="ARBA00022448"/>
    </source>
</evidence>
<keyword evidence="11" id="KW-1185">Reference proteome</keyword>
<dbReference type="EMBL" id="OX459121">
    <property type="protein sequence ID" value="CAI9104203.1"/>
    <property type="molecule type" value="Genomic_DNA"/>
</dbReference>
<evidence type="ECO:0000256" key="8">
    <source>
        <dbReference type="SAM" id="Phobius"/>
    </source>
</evidence>
<keyword evidence="6 8" id="KW-0472">Membrane</keyword>
<dbReference type="CDD" id="cd18577">
    <property type="entry name" value="ABC_6TM_Pgp_ABCB1_D1_like"/>
    <property type="match status" value="1"/>
</dbReference>
<dbReference type="SUPFAM" id="SSF90123">
    <property type="entry name" value="ABC transporter transmembrane region"/>
    <property type="match status" value="2"/>
</dbReference>
<feature type="domain" description="ABC transmembrane type-1" evidence="9">
    <location>
        <begin position="332"/>
        <end position="569"/>
    </location>
</feature>
<evidence type="ECO:0000256" key="3">
    <source>
        <dbReference type="ARBA" id="ARBA00022692"/>
    </source>
</evidence>
<evidence type="ECO:0000313" key="10">
    <source>
        <dbReference type="EMBL" id="CAI9104203.1"/>
    </source>
</evidence>
<evidence type="ECO:0000256" key="5">
    <source>
        <dbReference type="ARBA" id="ARBA00022989"/>
    </source>
</evidence>
<feature type="transmembrane region" description="Helical" evidence="8">
    <location>
        <begin position="441"/>
        <end position="461"/>
    </location>
</feature>
<accession>A0AAV1DBH7</accession>
<feature type="transmembrane region" description="Helical" evidence="8">
    <location>
        <begin position="467"/>
        <end position="486"/>
    </location>
</feature>
<keyword evidence="7" id="KW-0325">Glycoprotein</keyword>
<dbReference type="CDD" id="cd18578">
    <property type="entry name" value="ABC_6TM_Pgp_ABCB1_D2_like"/>
    <property type="match status" value="1"/>
</dbReference>
<dbReference type="GO" id="GO:0016020">
    <property type="term" value="C:membrane"/>
    <property type="evidence" value="ECO:0007669"/>
    <property type="project" value="InterPro"/>
</dbReference>
<comment type="similarity">
    <text evidence="1">Belongs to the ABC transporter superfamily. ABCB family. Multidrug resistance exporter (TC 3.A.1.201) subfamily.</text>
</comment>
<feature type="transmembrane region" description="Helical" evidence="8">
    <location>
        <begin position="360"/>
        <end position="380"/>
    </location>
</feature>
<dbReference type="InterPro" id="IPR036640">
    <property type="entry name" value="ABC1_TM_sf"/>
</dbReference>
<dbReference type="InterPro" id="IPR011527">
    <property type="entry name" value="ABC1_TM_dom"/>
</dbReference>
<dbReference type="PANTHER" id="PTHR45136">
    <property type="entry name" value="ABC TRANSPORTER DOMAIN-CONTAINING PROTEIN"/>
    <property type="match status" value="1"/>
</dbReference>
<dbReference type="Proteomes" id="UP001161247">
    <property type="component" value="Chromosome 4"/>
</dbReference>
<protein>
    <submittedName>
        <fullName evidence="10">OLC1v1002832C1</fullName>
    </submittedName>
</protein>
<keyword evidence="4" id="KW-0677">Repeat</keyword>
<evidence type="ECO:0000256" key="1">
    <source>
        <dbReference type="ARBA" id="ARBA00007577"/>
    </source>
</evidence>
<reference evidence="10" key="1">
    <citation type="submission" date="2023-03" db="EMBL/GenBank/DDBJ databases">
        <authorList>
            <person name="Julca I."/>
        </authorList>
    </citation>
    <scope>NUCLEOTIDE SEQUENCE</scope>
</reference>
<dbReference type="Gene3D" id="1.20.1560.10">
    <property type="entry name" value="ABC transporter type 1, transmembrane domain"/>
    <property type="match status" value="1"/>
</dbReference>
<dbReference type="Pfam" id="PF00664">
    <property type="entry name" value="ABC_membrane"/>
    <property type="match status" value="2"/>
</dbReference>
<keyword evidence="5 8" id="KW-1133">Transmembrane helix</keyword>
<proteinExistence type="inferred from homology"/>
<evidence type="ECO:0000256" key="4">
    <source>
        <dbReference type="ARBA" id="ARBA00022737"/>
    </source>
</evidence>
<evidence type="ECO:0000256" key="7">
    <source>
        <dbReference type="ARBA" id="ARBA00023180"/>
    </source>
</evidence>
<sequence>MEEKKTKKKQLMGSLRSIFRHADWVDKLLMLVGFLGAVCDGLSIQVSVFTMGRPVNIIGTSESLPSDQQQHNSMNNIIKNSLVFCYIAFGQWIACFLEGYCWARTAERQVSSMRTAYLKAVLRQEIAYFDLRVTDTAEVVANISNDSLVILDFISEKVPRFVSNLSTSIGAYVAAFFMLWRLAIVGFPFIVFLVIPGVVYGRILMSISRKLREEYNKADTIVEQAISSTRTVYSFMTSKLGWRQGSVKGLAVGSNAIVFAVWAFMSYYGSRLVMYHGAKGGTVFAVTTVLVFGGFCISNLDSYSEAGAAAERIMEIIERVPKIDSDSIYNLPGTIALLQRFYDPIRVYFLHDHEEIKKMTKIYCITLVALILFAILVNICRHYNFASMGERLTNRIREIMLSKILTFEIGWYDRDENATGTICSRLGKDANTVRSLVIDRMALLIGTFSTVTIACLIGFFISWRLAWVMIVVQPLVIISFYLRHGLLKTLSKKAIKFQEESSKIAAEAVTNIRTVSSFNAQALILQILEKAQESPRKESIRQAWFAGVALGTSATLLKLCWALDYWYGW</sequence>
<evidence type="ECO:0000256" key="6">
    <source>
        <dbReference type="ARBA" id="ARBA00023136"/>
    </source>
</evidence>
<feature type="transmembrane region" description="Helical" evidence="8">
    <location>
        <begin position="186"/>
        <end position="205"/>
    </location>
</feature>
<feature type="transmembrane region" description="Helical" evidence="8">
    <location>
        <begin position="543"/>
        <end position="567"/>
    </location>
</feature>
<keyword evidence="2" id="KW-0813">Transport</keyword>
<dbReference type="GO" id="GO:0005524">
    <property type="term" value="F:ATP binding"/>
    <property type="evidence" value="ECO:0007669"/>
    <property type="project" value="InterPro"/>
</dbReference>
<evidence type="ECO:0000259" key="9">
    <source>
        <dbReference type="PROSITE" id="PS50929"/>
    </source>
</evidence>
<name>A0AAV1DBH7_OLDCO</name>
<dbReference type="PANTHER" id="PTHR45136:SF2">
    <property type="entry name" value="ABC TRANSPORTER DOMAIN-CONTAINING PROTEIN"/>
    <property type="match status" value="1"/>
</dbReference>
<dbReference type="AlphaFoldDB" id="A0AAV1DBH7"/>